<dbReference type="PIRSF" id="PIRSF035652">
    <property type="entry name" value="CHP02436"/>
    <property type="match status" value="1"/>
</dbReference>
<dbReference type="Pfam" id="PF05635">
    <property type="entry name" value="23S_rRNA_IVP"/>
    <property type="match status" value="1"/>
</dbReference>
<dbReference type="PANTHER" id="PTHR38471">
    <property type="entry name" value="FOUR HELIX BUNDLE PROTEIN"/>
    <property type="match status" value="1"/>
</dbReference>
<dbReference type="Gene3D" id="1.20.1440.60">
    <property type="entry name" value="23S rRNA-intervening sequence"/>
    <property type="match status" value="1"/>
</dbReference>
<dbReference type="PANTHER" id="PTHR38471:SF2">
    <property type="entry name" value="FOUR HELIX BUNDLE PROTEIN"/>
    <property type="match status" value="1"/>
</dbReference>
<keyword evidence="3" id="KW-1185">Reference proteome</keyword>
<evidence type="ECO:0000313" key="4">
    <source>
        <dbReference type="Proteomes" id="UP001168478"/>
    </source>
</evidence>
<proteinExistence type="predicted"/>
<comment type="caution">
    <text evidence="2">The sequence shown here is derived from an EMBL/GenBank/DDBJ whole genome shotgun (WGS) entry which is preliminary data.</text>
</comment>
<dbReference type="Proteomes" id="UP001167831">
    <property type="component" value="Unassembled WGS sequence"/>
</dbReference>
<dbReference type="AlphaFoldDB" id="A0AAW7JIN9"/>
<reference evidence="2" key="2">
    <citation type="submission" date="2023-08" db="EMBL/GenBank/DDBJ databases">
        <title>Identification and characterization of horizontal gene transfer across gut microbiota members of farm animals based on homology search.</title>
        <authorList>
            <person name="Schwarzerova J."/>
            <person name="Nykrynova M."/>
            <person name="Jureckova K."/>
            <person name="Cejkova D."/>
            <person name="Rychlik I."/>
        </authorList>
    </citation>
    <scope>NUCLEOTIDE SEQUENCE</scope>
    <source>
        <strain evidence="2">ET15</strain>
        <strain evidence="1">ET37</strain>
    </source>
</reference>
<evidence type="ECO:0000313" key="3">
    <source>
        <dbReference type="Proteomes" id="UP001167831"/>
    </source>
</evidence>
<organism evidence="2 4">
    <name type="scientific">Leyella lascolaii</name>
    <dbReference type="NCBI Taxonomy" id="1776379"/>
    <lineage>
        <taxon>Bacteria</taxon>
        <taxon>Pseudomonadati</taxon>
        <taxon>Bacteroidota</taxon>
        <taxon>Bacteroidia</taxon>
        <taxon>Bacteroidales</taxon>
        <taxon>Prevotellaceae</taxon>
        <taxon>Leyella</taxon>
    </lineage>
</organism>
<dbReference type="NCBIfam" id="TIGR02436">
    <property type="entry name" value="four helix bundle protein"/>
    <property type="match status" value="1"/>
</dbReference>
<dbReference type="InterPro" id="IPR012657">
    <property type="entry name" value="23S_rRNA-intervening_sequence"/>
</dbReference>
<dbReference type="EMBL" id="JAUEIF010000001">
    <property type="protein sequence ID" value="MDN0023931.1"/>
    <property type="molecule type" value="Genomic_DNA"/>
</dbReference>
<reference evidence="2" key="1">
    <citation type="submission" date="2023-06" db="EMBL/GenBank/DDBJ databases">
        <authorList>
            <person name="Zeman M."/>
            <person name="Kubasova T."/>
            <person name="Jahodarova E."/>
            <person name="Nykrynova M."/>
            <person name="Rychlik I."/>
        </authorList>
    </citation>
    <scope>NUCLEOTIDE SEQUENCE</scope>
    <source>
        <strain evidence="2">ET15</strain>
        <strain evidence="1">ET37</strain>
    </source>
</reference>
<dbReference type="RefSeq" id="WP_289824307.1">
    <property type="nucleotide sequence ID" value="NZ_JAUEIE010000001.1"/>
</dbReference>
<gene>
    <name evidence="1" type="ORF">QVN81_00120</name>
    <name evidence="2" type="ORF">QVN84_00115</name>
</gene>
<evidence type="ECO:0000313" key="2">
    <source>
        <dbReference type="EMBL" id="MDN0023931.1"/>
    </source>
</evidence>
<protein>
    <submittedName>
        <fullName evidence="2">Four helix bundle protein</fullName>
    </submittedName>
</protein>
<dbReference type="InterPro" id="IPR036583">
    <property type="entry name" value="23S_rRNA_IVS_sf"/>
</dbReference>
<dbReference type="SUPFAM" id="SSF158446">
    <property type="entry name" value="IVS-encoded protein-like"/>
    <property type="match status" value="1"/>
</dbReference>
<name>A0AAW7JIN9_9BACT</name>
<accession>A0AAW7JIN9</accession>
<sequence>MTYQRNTISLLSKNFALRVIKLYKYLLEGKHEHIMSKQVYRSGTSIGANIAESRNAQSTADYINKLSIALKEADETMYWLELLNESGTIDVKQFESLSNDLNIIIGTLINIIKKLKERGE</sequence>
<evidence type="ECO:0000313" key="1">
    <source>
        <dbReference type="EMBL" id="MDN0021434.1"/>
    </source>
</evidence>
<dbReference type="EMBL" id="JAUEIE010000001">
    <property type="protein sequence ID" value="MDN0021434.1"/>
    <property type="molecule type" value="Genomic_DNA"/>
</dbReference>
<dbReference type="Proteomes" id="UP001168478">
    <property type="component" value="Unassembled WGS sequence"/>
</dbReference>